<dbReference type="Pfam" id="PF21365">
    <property type="entry name" value="Glyco_hydro_31_3rd"/>
    <property type="match status" value="1"/>
</dbReference>
<feature type="non-terminal residue" evidence="2">
    <location>
        <position position="105"/>
    </location>
</feature>
<dbReference type="EC" id="3.2.1.-" evidence="2"/>
<comment type="caution">
    <text evidence="2">The sequence shown here is derived from an EMBL/GenBank/DDBJ whole genome shotgun (WGS) entry which is preliminary data.</text>
</comment>
<organism evidence="2">
    <name type="scientific">mine drainage metagenome</name>
    <dbReference type="NCBI Taxonomy" id="410659"/>
    <lineage>
        <taxon>unclassified sequences</taxon>
        <taxon>metagenomes</taxon>
        <taxon>ecological metagenomes</taxon>
    </lineage>
</organism>
<protein>
    <submittedName>
        <fullName evidence="2">Glycoside hydrolase, family 31</fullName>
        <ecNumber evidence="2">3.2.1.-</ecNumber>
    </submittedName>
</protein>
<dbReference type="Gene3D" id="2.60.40.1180">
    <property type="entry name" value="Golgi alpha-mannosidase II"/>
    <property type="match status" value="1"/>
</dbReference>
<dbReference type="InterPro" id="IPR013780">
    <property type="entry name" value="Glyco_hydro_b"/>
</dbReference>
<accession>T1C672</accession>
<dbReference type="GO" id="GO:0016798">
    <property type="term" value="F:hydrolase activity, acting on glycosyl bonds"/>
    <property type="evidence" value="ECO:0007669"/>
    <property type="project" value="UniProtKB-KW"/>
</dbReference>
<keyword evidence="2" id="KW-0378">Hydrolase</keyword>
<proteinExistence type="predicted"/>
<dbReference type="InterPro" id="IPR048395">
    <property type="entry name" value="Glyco_hydro_31_C"/>
</dbReference>
<reference evidence="2" key="1">
    <citation type="submission" date="2013-08" db="EMBL/GenBank/DDBJ databases">
        <authorList>
            <person name="Mendez C."/>
            <person name="Richter M."/>
            <person name="Ferrer M."/>
            <person name="Sanchez J."/>
        </authorList>
    </citation>
    <scope>NUCLEOTIDE SEQUENCE</scope>
</reference>
<evidence type="ECO:0000313" key="2">
    <source>
        <dbReference type="EMBL" id="EQD76388.1"/>
    </source>
</evidence>
<name>T1C672_9ZZZZ</name>
<evidence type="ECO:0000259" key="1">
    <source>
        <dbReference type="Pfam" id="PF21365"/>
    </source>
</evidence>
<dbReference type="EMBL" id="AUZX01002489">
    <property type="protein sequence ID" value="EQD76388.1"/>
    <property type="molecule type" value="Genomic_DNA"/>
</dbReference>
<sequence>MAGTEILIAPIMQEGTKVRDLILPKGRWYSYESGKIYGGEAMIQSEGDIPIFQRENSVIIVNSKLYIFGKIEENIFFNGEWHRLKRSNEKPSLGDHVMKENEFII</sequence>
<keyword evidence="2" id="KW-0326">Glycosidase</keyword>
<gene>
    <name evidence="2" type="ORF">B1A_03383</name>
</gene>
<feature type="domain" description="Glycosyl hydrolase family 31 C-terminal" evidence="1">
    <location>
        <begin position="1"/>
        <end position="59"/>
    </location>
</feature>
<dbReference type="AlphaFoldDB" id="T1C672"/>
<dbReference type="SUPFAM" id="SSF51011">
    <property type="entry name" value="Glycosyl hydrolase domain"/>
    <property type="match status" value="1"/>
</dbReference>
<reference evidence="2" key="2">
    <citation type="journal article" date="2014" name="ISME J.">
        <title>Microbial stratification in low pH oxic and suboxic macroscopic growths along an acid mine drainage.</title>
        <authorList>
            <person name="Mendez-Garcia C."/>
            <person name="Mesa V."/>
            <person name="Sprenger R.R."/>
            <person name="Richter M."/>
            <person name="Diez M.S."/>
            <person name="Solano J."/>
            <person name="Bargiela R."/>
            <person name="Golyshina O.V."/>
            <person name="Manteca A."/>
            <person name="Ramos J.L."/>
            <person name="Gallego J.R."/>
            <person name="Llorente I."/>
            <person name="Martins Dos Santos V.A."/>
            <person name="Jensen O.N."/>
            <person name="Pelaez A.I."/>
            <person name="Sanchez J."/>
            <person name="Ferrer M."/>
        </authorList>
    </citation>
    <scope>NUCLEOTIDE SEQUENCE</scope>
</reference>